<reference evidence="8 9" key="1">
    <citation type="submission" date="2020-03" db="EMBL/GenBank/DDBJ databases">
        <title>Cyclobacterium plantarum sp. nov., a marine bacterium isolated from a coastal-marine wetland.</title>
        <authorList>
            <person name="Sanchez-Porro C."/>
            <person name="Ventosa A."/>
            <person name="Amoozegar M."/>
        </authorList>
    </citation>
    <scope>NUCLEOTIDE SEQUENCE [LARGE SCALE GENOMIC DNA]</scope>
    <source>
        <strain evidence="8 9">GBPx2</strain>
    </source>
</reference>
<dbReference type="Proteomes" id="UP000649799">
    <property type="component" value="Unassembled WGS sequence"/>
</dbReference>
<evidence type="ECO:0000256" key="1">
    <source>
        <dbReference type="ARBA" id="ARBA00004496"/>
    </source>
</evidence>
<dbReference type="InterPro" id="IPR011990">
    <property type="entry name" value="TPR-like_helical_dom_sf"/>
</dbReference>
<gene>
    <name evidence="8" type="ORF">G9Q97_01945</name>
</gene>
<dbReference type="SUPFAM" id="SSF48452">
    <property type="entry name" value="TPR-like"/>
    <property type="match status" value="2"/>
</dbReference>
<dbReference type="Gene3D" id="1.25.40.10">
    <property type="entry name" value="Tetratricopeptide repeat domain"/>
    <property type="match status" value="3"/>
</dbReference>
<feature type="repeat" description="TPR" evidence="6">
    <location>
        <begin position="80"/>
        <end position="113"/>
    </location>
</feature>
<evidence type="ECO:0000313" key="8">
    <source>
        <dbReference type="EMBL" id="NHE55570.1"/>
    </source>
</evidence>
<dbReference type="SMART" id="SM00028">
    <property type="entry name" value="TPR"/>
    <property type="match status" value="5"/>
</dbReference>
<dbReference type="RefSeq" id="WP_166142581.1">
    <property type="nucleotide sequence ID" value="NZ_JAANYN010000001.1"/>
</dbReference>
<feature type="transmembrane region" description="Helical" evidence="7">
    <location>
        <begin position="440"/>
        <end position="462"/>
    </location>
</feature>
<evidence type="ECO:0000256" key="2">
    <source>
        <dbReference type="ARBA" id="ARBA00022490"/>
    </source>
</evidence>
<dbReference type="InterPro" id="IPR019734">
    <property type="entry name" value="TPR_rpt"/>
</dbReference>
<dbReference type="InterPro" id="IPR051476">
    <property type="entry name" value="Bac_ResReg_Asp_Phosphatase"/>
</dbReference>
<name>A0ABX0H2B6_9BACT</name>
<evidence type="ECO:0000256" key="5">
    <source>
        <dbReference type="ARBA" id="ARBA00038253"/>
    </source>
</evidence>
<evidence type="ECO:0000256" key="6">
    <source>
        <dbReference type="PROSITE-ProRule" id="PRU00339"/>
    </source>
</evidence>
<dbReference type="EMBL" id="JAANYN010000001">
    <property type="protein sequence ID" value="NHE55570.1"/>
    <property type="molecule type" value="Genomic_DNA"/>
</dbReference>
<sequence>MANQTALIVTKVTFFILATFIQLGNIQAIDFHQEADNLDSLRLLLDLSNQLAYTQPEQSFAYALQAYATARFSGSPAIHSEAAQVLGYSYYDQREYKKAEKKLLEALSISKSYKLNSLNEKNHNALYQLYRRMEDFDRAKTHIDLAHDIAIANGDPIRLANILKGKGQLYKEMGVLEKAVSSLLQAIQVIQNKDEPLDYALFIDCETSLALVYTEMEDHDQARYYLISALSHAKTQQLPVQTLYAHLNLGLVYKKLADNSGQESLYDSAKEHNSLALSLAEKQHRKPEIAMILNNMAFLAFEQHDLAEAKRLLSKAIPIKLETGNHRSLGYAYWLKGKIISAENQSMDAVKVYQEAISYAQKGKALSLYRDLLEDLSEEYYKQKNLQAYRNSLQLKEKLSDSLINLEKAKNIASAEILYRQKKDPKSEQFSTAFPKESTASIQIGLALLALSSFFFLVYFYYKLSIKEKLLRVFDLQLRDSKKKQEKLQKKLLVYSENLANSLSKNQELVRELEKSAINYARQEALEALAQFKISRQEDCRTFRLLFEKAFPGYWDRLKKDLPELTENELMLGALFKLGFSTQEMASVLGISYDGTKKARYRFKKKITNLSESQKNGQFSNRLTK</sequence>
<keyword evidence="7" id="KW-0812">Transmembrane</keyword>
<comment type="similarity">
    <text evidence="5">Belongs to the Rap family.</text>
</comment>
<dbReference type="PANTHER" id="PTHR46630:SF1">
    <property type="entry name" value="TETRATRICOPEPTIDE REPEAT PROTEIN 29"/>
    <property type="match status" value="1"/>
</dbReference>
<keyword evidence="3" id="KW-0677">Repeat</keyword>
<dbReference type="PANTHER" id="PTHR46630">
    <property type="entry name" value="TETRATRICOPEPTIDE REPEAT PROTEIN 29"/>
    <property type="match status" value="1"/>
</dbReference>
<evidence type="ECO:0000256" key="3">
    <source>
        <dbReference type="ARBA" id="ARBA00022737"/>
    </source>
</evidence>
<keyword evidence="2" id="KW-0963">Cytoplasm</keyword>
<evidence type="ECO:0000256" key="7">
    <source>
        <dbReference type="SAM" id="Phobius"/>
    </source>
</evidence>
<proteinExistence type="inferred from homology"/>
<evidence type="ECO:0000256" key="4">
    <source>
        <dbReference type="ARBA" id="ARBA00022803"/>
    </source>
</evidence>
<comment type="caution">
    <text evidence="8">The sequence shown here is derived from an EMBL/GenBank/DDBJ whole genome shotgun (WGS) entry which is preliminary data.</text>
</comment>
<keyword evidence="9" id="KW-1185">Reference proteome</keyword>
<keyword evidence="7" id="KW-0472">Membrane</keyword>
<evidence type="ECO:0000313" key="9">
    <source>
        <dbReference type="Proteomes" id="UP000649799"/>
    </source>
</evidence>
<keyword evidence="7" id="KW-1133">Transmembrane helix</keyword>
<dbReference type="PROSITE" id="PS50005">
    <property type="entry name" value="TPR"/>
    <property type="match status" value="1"/>
</dbReference>
<comment type="subcellular location">
    <subcellularLocation>
        <location evidence="1">Cytoplasm</location>
    </subcellularLocation>
</comment>
<keyword evidence="4 6" id="KW-0802">TPR repeat</keyword>
<organism evidence="8 9">
    <name type="scientific">Cyclobacterium plantarum</name>
    <dbReference type="NCBI Taxonomy" id="2716263"/>
    <lineage>
        <taxon>Bacteria</taxon>
        <taxon>Pseudomonadati</taxon>
        <taxon>Bacteroidota</taxon>
        <taxon>Cytophagia</taxon>
        <taxon>Cytophagales</taxon>
        <taxon>Cyclobacteriaceae</taxon>
        <taxon>Cyclobacterium</taxon>
    </lineage>
</organism>
<protein>
    <submittedName>
        <fullName evidence="8">Tetratricopeptide repeat protein</fullName>
    </submittedName>
</protein>
<accession>A0ABX0H2B6</accession>